<feature type="compositionally biased region" description="Low complexity" evidence="1">
    <location>
        <begin position="48"/>
        <end position="59"/>
    </location>
</feature>
<gene>
    <name evidence="2" type="ORF">Bca52824_027077</name>
</gene>
<proteinExistence type="predicted"/>
<dbReference type="EMBL" id="JAAMPC010000006">
    <property type="protein sequence ID" value="KAG2307329.1"/>
    <property type="molecule type" value="Genomic_DNA"/>
</dbReference>
<reference evidence="2 3" key="1">
    <citation type="submission" date="2020-02" db="EMBL/GenBank/DDBJ databases">
        <authorList>
            <person name="Ma Q."/>
            <person name="Huang Y."/>
            <person name="Song X."/>
            <person name="Pei D."/>
        </authorList>
    </citation>
    <scope>NUCLEOTIDE SEQUENCE [LARGE SCALE GENOMIC DNA]</scope>
    <source>
        <strain evidence="2">Sxm20200214</strain>
        <tissue evidence="2">Leaf</tissue>
    </source>
</reference>
<evidence type="ECO:0000313" key="2">
    <source>
        <dbReference type="EMBL" id="KAG2307329.1"/>
    </source>
</evidence>
<protein>
    <submittedName>
        <fullName evidence="2">Uncharacterized protein</fullName>
    </submittedName>
</protein>
<comment type="caution">
    <text evidence="2">The sequence shown here is derived from an EMBL/GenBank/DDBJ whole genome shotgun (WGS) entry which is preliminary data.</text>
</comment>
<name>A0A8X7SLG8_BRACI</name>
<sequence length="74" mass="8138">MMICIFVYEFRPPSLSFISELELCPHRPSSLAASSRCVVTTGAWNEPSWRSSSSSQPSSKGGNRAPWFEQSGPS</sequence>
<evidence type="ECO:0000256" key="1">
    <source>
        <dbReference type="SAM" id="MobiDB-lite"/>
    </source>
</evidence>
<evidence type="ECO:0000313" key="3">
    <source>
        <dbReference type="Proteomes" id="UP000886595"/>
    </source>
</evidence>
<organism evidence="2 3">
    <name type="scientific">Brassica carinata</name>
    <name type="common">Ethiopian mustard</name>
    <name type="synonym">Abyssinian cabbage</name>
    <dbReference type="NCBI Taxonomy" id="52824"/>
    <lineage>
        <taxon>Eukaryota</taxon>
        <taxon>Viridiplantae</taxon>
        <taxon>Streptophyta</taxon>
        <taxon>Embryophyta</taxon>
        <taxon>Tracheophyta</taxon>
        <taxon>Spermatophyta</taxon>
        <taxon>Magnoliopsida</taxon>
        <taxon>eudicotyledons</taxon>
        <taxon>Gunneridae</taxon>
        <taxon>Pentapetalae</taxon>
        <taxon>rosids</taxon>
        <taxon>malvids</taxon>
        <taxon>Brassicales</taxon>
        <taxon>Brassicaceae</taxon>
        <taxon>Brassiceae</taxon>
        <taxon>Brassica</taxon>
    </lineage>
</organism>
<keyword evidence="3" id="KW-1185">Reference proteome</keyword>
<dbReference type="Proteomes" id="UP000886595">
    <property type="component" value="Unassembled WGS sequence"/>
</dbReference>
<dbReference type="AlphaFoldDB" id="A0A8X7SLG8"/>
<feature type="region of interest" description="Disordered" evidence="1">
    <location>
        <begin position="45"/>
        <end position="74"/>
    </location>
</feature>
<accession>A0A8X7SLG8</accession>